<dbReference type="AlphaFoldDB" id="A0A9D1PLB2"/>
<dbReference type="PROSITE" id="PS50931">
    <property type="entry name" value="HTH_LYSR"/>
    <property type="match status" value="1"/>
</dbReference>
<name>A0A9D1PLB2_9BACI</name>
<dbReference type="InterPro" id="IPR005119">
    <property type="entry name" value="LysR_subst-bd"/>
</dbReference>
<comment type="caution">
    <text evidence="6">The sequence shown here is derived from an EMBL/GenBank/DDBJ whole genome shotgun (WGS) entry which is preliminary data.</text>
</comment>
<dbReference type="PANTHER" id="PTHR30419:SF8">
    <property type="entry name" value="NITROGEN ASSIMILATION TRANSCRIPTIONAL ACTIVATOR-RELATED"/>
    <property type="match status" value="1"/>
</dbReference>
<proteinExistence type="inferred from homology"/>
<dbReference type="InterPro" id="IPR050950">
    <property type="entry name" value="HTH-type_LysR_regulators"/>
</dbReference>
<reference evidence="6" key="2">
    <citation type="submission" date="2021-04" db="EMBL/GenBank/DDBJ databases">
        <authorList>
            <person name="Gilroy R."/>
        </authorList>
    </citation>
    <scope>NUCLEOTIDE SEQUENCE</scope>
    <source>
        <strain evidence="6">CHK169-2315</strain>
    </source>
</reference>
<evidence type="ECO:0000256" key="3">
    <source>
        <dbReference type="ARBA" id="ARBA00023125"/>
    </source>
</evidence>
<gene>
    <name evidence="6" type="ORF">H9895_00325</name>
</gene>
<dbReference type="GO" id="GO:0005829">
    <property type="term" value="C:cytosol"/>
    <property type="evidence" value="ECO:0007669"/>
    <property type="project" value="TreeGrafter"/>
</dbReference>
<dbReference type="GO" id="GO:0003677">
    <property type="term" value="F:DNA binding"/>
    <property type="evidence" value="ECO:0007669"/>
    <property type="project" value="UniProtKB-KW"/>
</dbReference>
<dbReference type="SUPFAM" id="SSF46785">
    <property type="entry name" value="Winged helix' DNA-binding domain"/>
    <property type="match status" value="1"/>
</dbReference>
<dbReference type="CDD" id="cd08438">
    <property type="entry name" value="PBP2_CidR"/>
    <property type="match status" value="1"/>
</dbReference>
<evidence type="ECO:0000313" key="7">
    <source>
        <dbReference type="Proteomes" id="UP000823937"/>
    </source>
</evidence>
<dbReference type="GO" id="GO:0003700">
    <property type="term" value="F:DNA-binding transcription factor activity"/>
    <property type="evidence" value="ECO:0007669"/>
    <property type="project" value="InterPro"/>
</dbReference>
<accession>A0A9D1PLB2</accession>
<dbReference type="InterPro" id="IPR036390">
    <property type="entry name" value="WH_DNA-bd_sf"/>
</dbReference>
<dbReference type="Proteomes" id="UP000823937">
    <property type="component" value="Unassembled WGS sequence"/>
</dbReference>
<reference evidence="6" key="1">
    <citation type="journal article" date="2021" name="PeerJ">
        <title>Extensive microbial diversity within the chicken gut microbiome revealed by metagenomics and culture.</title>
        <authorList>
            <person name="Gilroy R."/>
            <person name="Ravi A."/>
            <person name="Getino M."/>
            <person name="Pursley I."/>
            <person name="Horton D.L."/>
            <person name="Alikhan N.F."/>
            <person name="Baker D."/>
            <person name="Gharbi K."/>
            <person name="Hall N."/>
            <person name="Watson M."/>
            <person name="Adriaenssens E.M."/>
            <person name="Foster-Nyarko E."/>
            <person name="Jarju S."/>
            <person name="Secka A."/>
            <person name="Antonio M."/>
            <person name="Oren A."/>
            <person name="Chaudhuri R.R."/>
            <person name="La Ragione R."/>
            <person name="Hildebrand F."/>
            <person name="Pallen M.J."/>
        </authorList>
    </citation>
    <scope>NUCLEOTIDE SEQUENCE</scope>
    <source>
        <strain evidence="6">CHK169-2315</strain>
    </source>
</reference>
<dbReference type="FunFam" id="1.10.10.10:FF:000001">
    <property type="entry name" value="LysR family transcriptional regulator"/>
    <property type="match status" value="1"/>
</dbReference>
<keyword evidence="4" id="KW-0804">Transcription</keyword>
<dbReference type="InterPro" id="IPR036388">
    <property type="entry name" value="WH-like_DNA-bd_sf"/>
</dbReference>
<comment type="similarity">
    <text evidence="1">Belongs to the LysR transcriptional regulatory family.</text>
</comment>
<sequence length="303" mass="34596">MDLKLLEHFISVVQYGSFSRAAQQSFVSQPTLSKSIKKLEEQLQVILFERSTRKLRLTDAGELVYEQSLKIIGSTNELFTLIDDFIEKPSGTVNIGIPPLIGTLFFPIIAKNFVPKHPNISLQLVEHGAKKIEYLVDDGQIDLGIVVLPVNEKLFSVTQIVHEPFKCFVHVEHPFASKTKITIHELKNESFILFNSEFALHHLIINYCENLGKFHPKIAFETSQWDVIAELVAAQVGMTLLPESIYKKMDTRTITSIELIDAPMWQLGVITKKDRYTSYALQTLLHFLQKQFSNGVNKRRIEE</sequence>
<evidence type="ECO:0000256" key="4">
    <source>
        <dbReference type="ARBA" id="ARBA00023163"/>
    </source>
</evidence>
<dbReference type="SUPFAM" id="SSF53850">
    <property type="entry name" value="Periplasmic binding protein-like II"/>
    <property type="match status" value="1"/>
</dbReference>
<dbReference type="Gene3D" id="1.10.10.10">
    <property type="entry name" value="Winged helix-like DNA-binding domain superfamily/Winged helix DNA-binding domain"/>
    <property type="match status" value="1"/>
</dbReference>
<dbReference type="PANTHER" id="PTHR30419">
    <property type="entry name" value="HTH-TYPE TRANSCRIPTIONAL REGULATOR YBHD"/>
    <property type="match status" value="1"/>
</dbReference>
<keyword evidence="3" id="KW-0238">DNA-binding</keyword>
<protein>
    <submittedName>
        <fullName evidence="6">LysR family transcriptional regulator</fullName>
    </submittedName>
</protein>
<dbReference type="InterPro" id="IPR000847">
    <property type="entry name" value="LysR_HTH_N"/>
</dbReference>
<dbReference type="Pfam" id="PF03466">
    <property type="entry name" value="LysR_substrate"/>
    <property type="match status" value="1"/>
</dbReference>
<dbReference type="Gene3D" id="3.40.190.290">
    <property type="match status" value="1"/>
</dbReference>
<dbReference type="Pfam" id="PF00126">
    <property type="entry name" value="HTH_1"/>
    <property type="match status" value="1"/>
</dbReference>
<feature type="domain" description="HTH lysR-type" evidence="5">
    <location>
        <begin position="1"/>
        <end position="58"/>
    </location>
</feature>
<keyword evidence="2" id="KW-0805">Transcription regulation</keyword>
<dbReference type="PRINTS" id="PR00039">
    <property type="entry name" value="HTHLYSR"/>
</dbReference>
<organism evidence="6 7">
    <name type="scientific">Candidatus Pseudogracilibacillus intestinigallinarum</name>
    <dbReference type="NCBI Taxonomy" id="2838742"/>
    <lineage>
        <taxon>Bacteria</taxon>
        <taxon>Bacillati</taxon>
        <taxon>Bacillota</taxon>
        <taxon>Bacilli</taxon>
        <taxon>Bacillales</taxon>
        <taxon>Bacillaceae</taxon>
        <taxon>Pseudogracilibacillus</taxon>
    </lineage>
</organism>
<evidence type="ECO:0000256" key="1">
    <source>
        <dbReference type="ARBA" id="ARBA00009437"/>
    </source>
</evidence>
<evidence type="ECO:0000313" key="6">
    <source>
        <dbReference type="EMBL" id="HIV73508.1"/>
    </source>
</evidence>
<evidence type="ECO:0000259" key="5">
    <source>
        <dbReference type="PROSITE" id="PS50931"/>
    </source>
</evidence>
<evidence type="ECO:0000256" key="2">
    <source>
        <dbReference type="ARBA" id="ARBA00023015"/>
    </source>
</evidence>
<dbReference type="EMBL" id="DXHX01000007">
    <property type="protein sequence ID" value="HIV73508.1"/>
    <property type="molecule type" value="Genomic_DNA"/>
</dbReference>